<organism evidence="2 3">
    <name type="scientific">Streptomyces coryli</name>
    <dbReference type="NCBI Taxonomy" id="1128680"/>
    <lineage>
        <taxon>Bacteria</taxon>
        <taxon>Bacillati</taxon>
        <taxon>Actinomycetota</taxon>
        <taxon>Actinomycetes</taxon>
        <taxon>Kitasatosporales</taxon>
        <taxon>Streptomycetaceae</taxon>
        <taxon>Streptomyces</taxon>
    </lineage>
</organism>
<dbReference type="EMBL" id="JAAKZV010000003">
    <property type="protein sequence ID" value="NGN62619.1"/>
    <property type="molecule type" value="Genomic_DNA"/>
</dbReference>
<feature type="transmembrane region" description="Helical" evidence="1">
    <location>
        <begin position="7"/>
        <end position="25"/>
    </location>
</feature>
<keyword evidence="1" id="KW-0812">Transmembrane</keyword>
<keyword evidence="1" id="KW-0472">Membrane</keyword>
<name>A0A6G4TRH9_9ACTN</name>
<sequence length="158" mass="15945">MAKGGLIAARGVYGCIVVLALLLALEEHPPPAFEAASLLAATVTGIVLAEGFATAIGQEVERGRPLTRAERAKALTEGAGAFMAAPAPLCFLLLAGFGVLSEERALTLSRWVTLALLFGFCSTAGGLAGRTRKSALLAGAGAAVIGAVLANFKSLTHG</sequence>
<feature type="transmembrane region" description="Helical" evidence="1">
    <location>
        <begin position="135"/>
        <end position="152"/>
    </location>
</feature>
<evidence type="ECO:0000313" key="3">
    <source>
        <dbReference type="Proteomes" id="UP000481583"/>
    </source>
</evidence>
<comment type="caution">
    <text evidence="2">The sequence shown here is derived from an EMBL/GenBank/DDBJ whole genome shotgun (WGS) entry which is preliminary data.</text>
</comment>
<reference evidence="2 3" key="1">
    <citation type="submission" date="2020-02" db="EMBL/GenBank/DDBJ databases">
        <title>Whole-genome analyses of novel actinobacteria.</title>
        <authorList>
            <person name="Sahin N."/>
        </authorList>
    </citation>
    <scope>NUCLEOTIDE SEQUENCE [LARGE SCALE GENOMIC DNA]</scope>
    <source>
        <strain evidence="2 3">A7024</strain>
    </source>
</reference>
<dbReference type="RefSeq" id="WP_165230288.1">
    <property type="nucleotide sequence ID" value="NZ_JAAKZV010000003.1"/>
</dbReference>
<protein>
    <recommendedName>
        <fullName evidence="4">Integral membrane protein</fullName>
    </recommendedName>
</protein>
<evidence type="ECO:0000256" key="1">
    <source>
        <dbReference type="SAM" id="Phobius"/>
    </source>
</evidence>
<feature type="transmembrane region" description="Helical" evidence="1">
    <location>
        <begin position="37"/>
        <end position="57"/>
    </location>
</feature>
<evidence type="ECO:0008006" key="4">
    <source>
        <dbReference type="Google" id="ProtNLM"/>
    </source>
</evidence>
<feature type="transmembrane region" description="Helical" evidence="1">
    <location>
        <begin position="78"/>
        <end position="99"/>
    </location>
</feature>
<keyword evidence="3" id="KW-1185">Reference proteome</keyword>
<keyword evidence="1" id="KW-1133">Transmembrane helix</keyword>
<accession>A0A6G4TRH9</accession>
<dbReference type="Proteomes" id="UP000481583">
    <property type="component" value="Unassembled WGS sequence"/>
</dbReference>
<dbReference type="AlphaFoldDB" id="A0A6G4TRH9"/>
<proteinExistence type="predicted"/>
<gene>
    <name evidence="2" type="ORF">G5C51_01695</name>
</gene>
<feature type="transmembrane region" description="Helical" evidence="1">
    <location>
        <begin position="111"/>
        <end position="128"/>
    </location>
</feature>
<evidence type="ECO:0000313" key="2">
    <source>
        <dbReference type="EMBL" id="NGN62619.1"/>
    </source>
</evidence>